<dbReference type="OrthoDB" id="2151982at2759"/>
<reference evidence="2" key="1">
    <citation type="journal article" date="2017" name="Genome Biol.">
        <title>Comparative genomics reveals high biological diversity and specific adaptations in the industrially and medically important fungal genus Aspergillus.</title>
        <authorList>
            <person name="de Vries R.P."/>
            <person name="Riley R."/>
            <person name="Wiebenga A."/>
            <person name="Aguilar-Osorio G."/>
            <person name="Amillis S."/>
            <person name="Uchima C.A."/>
            <person name="Anderluh G."/>
            <person name="Asadollahi M."/>
            <person name="Askin M."/>
            <person name="Barry K."/>
            <person name="Battaglia E."/>
            <person name="Bayram O."/>
            <person name="Benocci T."/>
            <person name="Braus-Stromeyer S.A."/>
            <person name="Caldana C."/>
            <person name="Canovas D."/>
            <person name="Cerqueira G.C."/>
            <person name="Chen F."/>
            <person name="Chen W."/>
            <person name="Choi C."/>
            <person name="Clum A."/>
            <person name="Dos Santos R.A."/>
            <person name="Damasio A.R."/>
            <person name="Diallinas G."/>
            <person name="Emri T."/>
            <person name="Fekete E."/>
            <person name="Flipphi M."/>
            <person name="Freyberg S."/>
            <person name="Gallo A."/>
            <person name="Gournas C."/>
            <person name="Habgood R."/>
            <person name="Hainaut M."/>
            <person name="Harispe M.L."/>
            <person name="Henrissat B."/>
            <person name="Hilden K.S."/>
            <person name="Hope R."/>
            <person name="Hossain A."/>
            <person name="Karabika E."/>
            <person name="Karaffa L."/>
            <person name="Karanyi Z."/>
            <person name="Krasevec N."/>
            <person name="Kuo A."/>
            <person name="Kusch H."/>
            <person name="LaButti K."/>
            <person name="Lagendijk E.L."/>
            <person name="Lapidus A."/>
            <person name="Levasseur A."/>
            <person name="Lindquist E."/>
            <person name="Lipzen A."/>
            <person name="Logrieco A.F."/>
            <person name="MacCabe A."/>
            <person name="Maekelae M.R."/>
            <person name="Malavazi I."/>
            <person name="Melin P."/>
            <person name="Meyer V."/>
            <person name="Mielnichuk N."/>
            <person name="Miskei M."/>
            <person name="Molnar A.P."/>
            <person name="Mule G."/>
            <person name="Ngan C.Y."/>
            <person name="Orejas M."/>
            <person name="Orosz E."/>
            <person name="Ouedraogo J.P."/>
            <person name="Overkamp K.M."/>
            <person name="Park H.-S."/>
            <person name="Perrone G."/>
            <person name="Piumi F."/>
            <person name="Punt P.J."/>
            <person name="Ram A.F."/>
            <person name="Ramon A."/>
            <person name="Rauscher S."/>
            <person name="Record E."/>
            <person name="Riano-Pachon D.M."/>
            <person name="Robert V."/>
            <person name="Roehrig J."/>
            <person name="Ruller R."/>
            <person name="Salamov A."/>
            <person name="Salih N.S."/>
            <person name="Samson R.A."/>
            <person name="Sandor E."/>
            <person name="Sanguinetti M."/>
            <person name="Schuetze T."/>
            <person name="Sepcic K."/>
            <person name="Shelest E."/>
            <person name="Sherlock G."/>
            <person name="Sophianopoulou V."/>
            <person name="Squina F.M."/>
            <person name="Sun H."/>
            <person name="Susca A."/>
            <person name="Todd R.B."/>
            <person name="Tsang A."/>
            <person name="Unkles S.E."/>
            <person name="van de Wiele N."/>
            <person name="van Rossen-Uffink D."/>
            <person name="Oliveira J.V."/>
            <person name="Vesth T.C."/>
            <person name="Visser J."/>
            <person name="Yu J.-H."/>
            <person name="Zhou M."/>
            <person name="Andersen M.R."/>
            <person name="Archer D.B."/>
            <person name="Baker S.E."/>
            <person name="Benoit I."/>
            <person name="Brakhage A.A."/>
            <person name="Braus G.H."/>
            <person name="Fischer R."/>
            <person name="Frisvad J.C."/>
            <person name="Goldman G.H."/>
            <person name="Houbraken J."/>
            <person name="Oakley B."/>
            <person name="Pocsi I."/>
            <person name="Scazzocchio C."/>
            <person name="Seiboth B."/>
            <person name="vanKuyk P.A."/>
            <person name="Wortman J."/>
            <person name="Dyer P.S."/>
            <person name="Grigoriev I.V."/>
        </authorList>
    </citation>
    <scope>NUCLEOTIDE SEQUENCE [LARGE SCALE GENOMIC DNA]</scope>
    <source>
        <strain evidence="2">CBS 101740 / IMI 381727 / IBT 21946</strain>
    </source>
</reference>
<evidence type="ECO:0000313" key="1">
    <source>
        <dbReference type="EMBL" id="OJJ69022.1"/>
    </source>
</evidence>
<dbReference type="Proteomes" id="UP000184499">
    <property type="component" value="Unassembled WGS sequence"/>
</dbReference>
<proteinExistence type="predicted"/>
<evidence type="ECO:0000313" key="2">
    <source>
        <dbReference type="Proteomes" id="UP000184499"/>
    </source>
</evidence>
<keyword evidence="2" id="KW-1185">Reference proteome</keyword>
<dbReference type="EMBL" id="KV878689">
    <property type="protein sequence ID" value="OJJ69022.1"/>
    <property type="molecule type" value="Genomic_DNA"/>
</dbReference>
<dbReference type="Gene3D" id="3.40.50.150">
    <property type="entry name" value="Vaccinia Virus protein VP39"/>
    <property type="match status" value="1"/>
</dbReference>
<protein>
    <recommendedName>
        <fullName evidence="3">Methyltransferase domain-containing protein</fullName>
    </recommendedName>
</protein>
<dbReference type="GeneID" id="93578097"/>
<accession>A0A1L9UBM2</accession>
<dbReference type="RefSeq" id="XP_067476271.1">
    <property type="nucleotide sequence ID" value="XM_067625609.1"/>
</dbReference>
<dbReference type="AlphaFoldDB" id="A0A1L9UBM2"/>
<dbReference type="SUPFAM" id="SSF53335">
    <property type="entry name" value="S-adenosyl-L-methionine-dependent methyltransferases"/>
    <property type="match status" value="1"/>
</dbReference>
<evidence type="ECO:0008006" key="3">
    <source>
        <dbReference type="Google" id="ProtNLM"/>
    </source>
</evidence>
<name>A0A1L9UBM2_ASPBC</name>
<organism evidence="1 2">
    <name type="scientific">Aspergillus brasiliensis (strain CBS 101740 / IMI 381727 / IBT 21946)</name>
    <dbReference type="NCBI Taxonomy" id="767769"/>
    <lineage>
        <taxon>Eukaryota</taxon>
        <taxon>Fungi</taxon>
        <taxon>Dikarya</taxon>
        <taxon>Ascomycota</taxon>
        <taxon>Pezizomycotina</taxon>
        <taxon>Eurotiomycetes</taxon>
        <taxon>Eurotiomycetidae</taxon>
        <taxon>Eurotiales</taxon>
        <taxon>Aspergillaceae</taxon>
        <taxon>Aspergillus</taxon>
        <taxon>Aspergillus subgen. Circumdati</taxon>
    </lineage>
</organism>
<gene>
    <name evidence="1" type="ORF">ASPBRDRAFT_46304</name>
</gene>
<sequence>MDIPHLTESPTPFPNCCLSISSTLITHLAGLLPPKPAFTLSIGCGSGLLEALILHNHPNLQITGIEVSASVNRYLAEEHFDVVSGTWDLYARAPEAAAWMFVYPREPKLVSKYIEMYGDDSESSVQMILWLGPRADWADYEPCFRDSSFSNVSIPDPDEVGLVGFEMLAVMRRR</sequence>
<dbReference type="InterPro" id="IPR029063">
    <property type="entry name" value="SAM-dependent_MTases_sf"/>
</dbReference>
<dbReference type="OMA" id="PKADWDD"/>
<dbReference type="VEuPathDB" id="FungiDB:ASPBRDRAFT_46304"/>